<dbReference type="SUPFAM" id="SSF74650">
    <property type="entry name" value="Galactose mutarotase-like"/>
    <property type="match status" value="1"/>
</dbReference>
<evidence type="ECO:0008006" key="2">
    <source>
        <dbReference type="Google" id="ProtNLM"/>
    </source>
</evidence>
<reference evidence="1" key="1">
    <citation type="submission" date="2018-06" db="EMBL/GenBank/DDBJ databases">
        <authorList>
            <person name="Zhirakovskaya E."/>
        </authorList>
    </citation>
    <scope>NUCLEOTIDE SEQUENCE</scope>
</reference>
<dbReference type="GO" id="GO:0016853">
    <property type="term" value="F:isomerase activity"/>
    <property type="evidence" value="ECO:0007669"/>
    <property type="project" value="InterPro"/>
</dbReference>
<protein>
    <recommendedName>
        <fullName evidence="2">Aldose 1-epimerase</fullName>
    </recommendedName>
</protein>
<proteinExistence type="predicted"/>
<gene>
    <name evidence="1" type="ORF">MNBD_BACTEROID03-2054</name>
</gene>
<dbReference type="GO" id="GO:0030246">
    <property type="term" value="F:carbohydrate binding"/>
    <property type="evidence" value="ECO:0007669"/>
    <property type="project" value="InterPro"/>
</dbReference>
<dbReference type="EMBL" id="UOEL01000123">
    <property type="protein sequence ID" value="VAW14833.1"/>
    <property type="molecule type" value="Genomic_DNA"/>
</dbReference>
<dbReference type="GO" id="GO:0005975">
    <property type="term" value="P:carbohydrate metabolic process"/>
    <property type="evidence" value="ECO:0007669"/>
    <property type="project" value="InterPro"/>
</dbReference>
<dbReference type="AlphaFoldDB" id="A0A3B0TFC1"/>
<sequence>MITLKQSNQILKIEAGELVGYQVEGHQYIHQKGSPGWRNSDTEMFPIIGPTADAGFQVQTPRDVAVQDQHGLLRELEYELIAQTDTTVVYKKTYVARTPVENSKYPTKSDKQFLYWTYDFEFEKKFELTPDHLKIAFTISGDIDTPFMLGYHPAFSLVTENPIVIAGEKAIVFSDILAVGSKAYQVSDCEKIILKDKNELYIKTMGFGSFMLWAEVDNMLCIEPITFYPYAVKPQNLHDGFQYLREKKKVFTVQISVNN</sequence>
<accession>A0A3B0TFC1</accession>
<dbReference type="InterPro" id="IPR011013">
    <property type="entry name" value="Gal_mutarotase_sf_dom"/>
</dbReference>
<dbReference type="Gene3D" id="2.70.98.10">
    <property type="match status" value="1"/>
</dbReference>
<dbReference type="Pfam" id="PF01263">
    <property type="entry name" value="Aldose_epim"/>
    <property type="match status" value="1"/>
</dbReference>
<dbReference type="InterPro" id="IPR014718">
    <property type="entry name" value="GH-type_carb-bd"/>
</dbReference>
<evidence type="ECO:0000313" key="1">
    <source>
        <dbReference type="EMBL" id="VAW14833.1"/>
    </source>
</evidence>
<dbReference type="InterPro" id="IPR008183">
    <property type="entry name" value="Aldose_1/G6P_1-epimerase"/>
</dbReference>
<name>A0A3B0TFC1_9ZZZZ</name>
<organism evidence="1">
    <name type="scientific">hydrothermal vent metagenome</name>
    <dbReference type="NCBI Taxonomy" id="652676"/>
    <lineage>
        <taxon>unclassified sequences</taxon>
        <taxon>metagenomes</taxon>
        <taxon>ecological metagenomes</taxon>
    </lineage>
</organism>